<dbReference type="PROSITE" id="PS50089">
    <property type="entry name" value="ZF_RING_2"/>
    <property type="match status" value="1"/>
</dbReference>
<dbReference type="Pfam" id="PF13920">
    <property type="entry name" value="zf-C3HC4_3"/>
    <property type="match status" value="1"/>
</dbReference>
<protein>
    <submittedName>
        <fullName evidence="7">E3 ubiquitin-protein ligase RGLG2</fullName>
    </submittedName>
</protein>
<sequence>MGNGNSAAPASASHPRQIQRAGSIRDNYGSLDELKRDLRRKGLESSNLILGIDFTKSNEWTGKRTFRGKCLHDVNTAERNPYEQVMETISKTLYEYDDDNTIPVYGFGDDSTGDTAVFSFMPLQPQGAPVFSGYRLGDVRNRYRDAVPHVTMAGPTTFAPIIYQAVRLVQQNNMAYHILVIIADGQVTRSVDVPQGAFSKHEQETINAINFASNFPLSIVVVGVGDGPWDMMHIFDDELTNRRFDNFQFVDFDAVTRGISDPKRRETQFALHALMEIPEQFQLVRQLNLMSSNGLRVQVPSVTVLPAPFLELGPTSYPGAPLSYPGPSMYPGPSAFPGPPNSAPAAYPGSAMPTYPGGSSVPPAFPVATGKTVPAYVPSAPMPAPVVGNQKACPVCTYLNAASATACEVCTTPLLPGASERSPADARLVENMRALHEAQLCPICEDHKKDMVFQCGHETCRACSEQLSLCPICRVPITTRIRRYG</sequence>
<dbReference type="Proteomes" id="UP000243579">
    <property type="component" value="Unassembled WGS sequence"/>
</dbReference>
<keyword evidence="1" id="KW-0479">Metal-binding</keyword>
<dbReference type="OrthoDB" id="5855668at2759"/>
<comment type="caution">
    <text evidence="7">The sequence shown here is derived from an EMBL/GenBank/DDBJ whole genome shotgun (WGS) entry which is preliminary data.</text>
</comment>
<dbReference type="InterPro" id="IPR036465">
    <property type="entry name" value="vWFA_dom_sf"/>
</dbReference>
<dbReference type="SUPFAM" id="SSF53300">
    <property type="entry name" value="vWA-like"/>
    <property type="match status" value="1"/>
</dbReference>
<dbReference type="SMART" id="SM00184">
    <property type="entry name" value="RING"/>
    <property type="match status" value="1"/>
</dbReference>
<dbReference type="InterPro" id="IPR001841">
    <property type="entry name" value="Znf_RING"/>
</dbReference>
<keyword evidence="8" id="KW-1185">Reference proteome</keyword>
<proteinExistence type="predicted"/>
<dbReference type="GO" id="GO:0004842">
    <property type="term" value="F:ubiquitin-protein transferase activity"/>
    <property type="evidence" value="ECO:0007669"/>
    <property type="project" value="TreeGrafter"/>
</dbReference>
<gene>
    <name evidence="7" type="ORF">ACHHYP_14771</name>
</gene>
<evidence type="ECO:0000313" key="7">
    <source>
        <dbReference type="EMBL" id="OQR83378.1"/>
    </source>
</evidence>
<feature type="region of interest" description="Disordered" evidence="5">
    <location>
        <begin position="1"/>
        <end position="24"/>
    </location>
</feature>
<evidence type="ECO:0000256" key="2">
    <source>
        <dbReference type="ARBA" id="ARBA00022771"/>
    </source>
</evidence>
<evidence type="ECO:0000256" key="5">
    <source>
        <dbReference type="SAM" id="MobiDB-lite"/>
    </source>
</evidence>
<dbReference type="AlphaFoldDB" id="A0A1V9YCF2"/>
<dbReference type="CDD" id="cd16520">
    <property type="entry name" value="RING-HC_MIBs-like"/>
    <property type="match status" value="1"/>
</dbReference>
<keyword evidence="3" id="KW-0862">Zinc</keyword>
<dbReference type="PANTHER" id="PTHR45751">
    <property type="entry name" value="COPINE FAMILY PROTEIN 1"/>
    <property type="match status" value="1"/>
</dbReference>
<evidence type="ECO:0000256" key="1">
    <source>
        <dbReference type="ARBA" id="ARBA00022723"/>
    </source>
</evidence>
<dbReference type="EMBL" id="JNBR01002207">
    <property type="protein sequence ID" value="OQR83378.1"/>
    <property type="molecule type" value="Genomic_DNA"/>
</dbReference>
<dbReference type="GO" id="GO:0008270">
    <property type="term" value="F:zinc ion binding"/>
    <property type="evidence" value="ECO:0007669"/>
    <property type="project" value="UniProtKB-KW"/>
</dbReference>
<dbReference type="Gene3D" id="3.30.40.10">
    <property type="entry name" value="Zinc/RING finger domain, C3HC4 (zinc finger)"/>
    <property type="match status" value="1"/>
</dbReference>
<accession>A0A1V9YCF2</accession>
<dbReference type="SMART" id="SM00327">
    <property type="entry name" value="VWA"/>
    <property type="match status" value="1"/>
</dbReference>
<dbReference type="STRING" id="1202772.A0A1V9YCF2"/>
<dbReference type="InterPro" id="IPR010734">
    <property type="entry name" value="Copine_C"/>
</dbReference>
<organism evidence="7 8">
    <name type="scientific">Achlya hypogyna</name>
    <name type="common">Oomycete</name>
    <name type="synonym">Protoachlya hypogyna</name>
    <dbReference type="NCBI Taxonomy" id="1202772"/>
    <lineage>
        <taxon>Eukaryota</taxon>
        <taxon>Sar</taxon>
        <taxon>Stramenopiles</taxon>
        <taxon>Oomycota</taxon>
        <taxon>Saprolegniomycetes</taxon>
        <taxon>Saprolegniales</taxon>
        <taxon>Achlyaceae</taxon>
        <taxon>Achlya</taxon>
    </lineage>
</organism>
<feature type="domain" description="RING-type" evidence="6">
    <location>
        <begin position="441"/>
        <end position="474"/>
    </location>
</feature>
<dbReference type="GO" id="GO:0016567">
    <property type="term" value="P:protein ubiquitination"/>
    <property type="evidence" value="ECO:0007669"/>
    <property type="project" value="TreeGrafter"/>
</dbReference>
<dbReference type="PANTHER" id="PTHR45751:SF11">
    <property type="entry name" value="COPINE FAMILY PROTEIN 2"/>
    <property type="match status" value="1"/>
</dbReference>
<dbReference type="Gene3D" id="4.10.1060.10">
    <property type="entry name" value="Zinc finger, RanBP2-type"/>
    <property type="match status" value="1"/>
</dbReference>
<dbReference type="InterPro" id="IPR052079">
    <property type="entry name" value="E3_ligase/Copine_domain"/>
</dbReference>
<dbReference type="InterPro" id="IPR001876">
    <property type="entry name" value="Znf_RanBP2"/>
</dbReference>
<dbReference type="InterPro" id="IPR002035">
    <property type="entry name" value="VWF_A"/>
</dbReference>
<dbReference type="Pfam" id="PF07002">
    <property type="entry name" value="Copine"/>
    <property type="match status" value="1"/>
</dbReference>
<keyword evidence="2 4" id="KW-0863">Zinc-finger</keyword>
<reference evidence="7 8" key="1">
    <citation type="journal article" date="2014" name="Genome Biol. Evol.">
        <title>The secreted proteins of Achlya hypogyna and Thraustotheca clavata identify the ancestral oomycete secretome and reveal gene acquisitions by horizontal gene transfer.</title>
        <authorList>
            <person name="Misner I."/>
            <person name="Blouin N."/>
            <person name="Leonard G."/>
            <person name="Richards T.A."/>
            <person name="Lane C.E."/>
        </authorList>
    </citation>
    <scope>NUCLEOTIDE SEQUENCE [LARGE SCALE GENOMIC DNA]</scope>
    <source>
        <strain evidence="7 8">ATCC 48635</strain>
    </source>
</reference>
<dbReference type="SMART" id="SM00547">
    <property type="entry name" value="ZnF_RBZ"/>
    <property type="match status" value="1"/>
</dbReference>
<evidence type="ECO:0000259" key="6">
    <source>
        <dbReference type="PROSITE" id="PS50089"/>
    </source>
</evidence>
<dbReference type="GO" id="GO:0005634">
    <property type="term" value="C:nucleus"/>
    <property type="evidence" value="ECO:0007669"/>
    <property type="project" value="TreeGrafter"/>
</dbReference>
<evidence type="ECO:0000256" key="4">
    <source>
        <dbReference type="PROSITE-ProRule" id="PRU00175"/>
    </source>
</evidence>
<dbReference type="InterPro" id="IPR013083">
    <property type="entry name" value="Znf_RING/FYVE/PHD"/>
</dbReference>
<feature type="compositionally biased region" description="Low complexity" evidence="5">
    <location>
        <begin position="1"/>
        <end position="13"/>
    </location>
</feature>
<name>A0A1V9YCF2_ACHHY</name>
<dbReference type="SUPFAM" id="SSF57850">
    <property type="entry name" value="RING/U-box"/>
    <property type="match status" value="1"/>
</dbReference>
<evidence type="ECO:0000313" key="8">
    <source>
        <dbReference type="Proteomes" id="UP000243579"/>
    </source>
</evidence>
<evidence type="ECO:0000256" key="3">
    <source>
        <dbReference type="ARBA" id="ARBA00022833"/>
    </source>
</evidence>